<organism evidence="2 3">
    <name type="scientific">Streptacidiphilus fuscans</name>
    <dbReference type="NCBI Taxonomy" id="2789292"/>
    <lineage>
        <taxon>Bacteria</taxon>
        <taxon>Bacillati</taxon>
        <taxon>Actinomycetota</taxon>
        <taxon>Actinomycetes</taxon>
        <taxon>Kitasatosporales</taxon>
        <taxon>Streptomycetaceae</taxon>
        <taxon>Streptacidiphilus</taxon>
    </lineage>
</organism>
<sequence length="171" mass="19401">MAASPAFDQLLNAARHSAVHLEMRDGYMRTDPAFQDWSAGRLFDPAERWPGWIDLVRPAVARGVQVRRARIVSEPISDYVRYEHDVTDGLNISAGEQVRWLPRARATDIALPGNDFWLFDGTVLQINHFDGNGESTGKEMVDDPATVKLCLTAFEAVWERATPHAEYRHRR</sequence>
<evidence type="ECO:0000313" key="3">
    <source>
        <dbReference type="Proteomes" id="UP000657385"/>
    </source>
</evidence>
<comment type="caution">
    <text evidence="2">The sequence shown here is derived from an EMBL/GenBank/DDBJ whole genome shotgun (WGS) entry which is preliminary data.</text>
</comment>
<evidence type="ECO:0000259" key="1">
    <source>
        <dbReference type="Pfam" id="PF21806"/>
    </source>
</evidence>
<dbReference type="AlphaFoldDB" id="A0A931B8W3"/>
<keyword evidence="3" id="KW-1185">Reference proteome</keyword>
<accession>A0A931B8W3</accession>
<gene>
    <name evidence="2" type="ORF">I2501_32015</name>
</gene>
<dbReference type="Pfam" id="PF21806">
    <property type="entry name" value="DUF6879"/>
    <property type="match status" value="1"/>
</dbReference>
<dbReference type="InterPro" id="IPR049244">
    <property type="entry name" value="DUF6879"/>
</dbReference>
<name>A0A931B8W3_9ACTN</name>
<dbReference type="Proteomes" id="UP000657385">
    <property type="component" value="Unassembled WGS sequence"/>
</dbReference>
<feature type="domain" description="DUF6879" evidence="1">
    <location>
        <begin position="6"/>
        <end position="168"/>
    </location>
</feature>
<dbReference type="EMBL" id="JADPRT010000017">
    <property type="protein sequence ID" value="MBF9072654.1"/>
    <property type="molecule type" value="Genomic_DNA"/>
</dbReference>
<evidence type="ECO:0000313" key="2">
    <source>
        <dbReference type="EMBL" id="MBF9072654.1"/>
    </source>
</evidence>
<proteinExistence type="predicted"/>
<protein>
    <recommendedName>
        <fullName evidence="1">DUF6879 domain-containing protein</fullName>
    </recommendedName>
</protein>
<reference evidence="2" key="1">
    <citation type="submission" date="2020-11" db="EMBL/GenBank/DDBJ databases">
        <title>Isolation and identification of active actinomycetes.</title>
        <authorList>
            <person name="Yu B."/>
        </authorList>
    </citation>
    <scope>NUCLEOTIDE SEQUENCE</scope>
    <source>
        <strain evidence="2">NEAU-YB345</strain>
    </source>
</reference>
<dbReference type="RefSeq" id="WP_196197817.1">
    <property type="nucleotide sequence ID" value="NZ_JADPRT010000017.1"/>
</dbReference>